<proteinExistence type="predicted"/>
<organism evidence="1 2">
    <name type="scientific">Choristoneura fumiferana</name>
    <name type="common">Spruce budworm moth</name>
    <name type="synonym">Archips fumiferana</name>
    <dbReference type="NCBI Taxonomy" id="7141"/>
    <lineage>
        <taxon>Eukaryota</taxon>
        <taxon>Metazoa</taxon>
        <taxon>Ecdysozoa</taxon>
        <taxon>Arthropoda</taxon>
        <taxon>Hexapoda</taxon>
        <taxon>Insecta</taxon>
        <taxon>Pterygota</taxon>
        <taxon>Neoptera</taxon>
        <taxon>Endopterygota</taxon>
        <taxon>Lepidoptera</taxon>
        <taxon>Glossata</taxon>
        <taxon>Ditrysia</taxon>
        <taxon>Tortricoidea</taxon>
        <taxon>Tortricidae</taxon>
        <taxon>Tortricinae</taxon>
        <taxon>Choristoneura</taxon>
    </lineage>
</organism>
<sequence>MRVCFDTLCFGSSQRVAADDEPRVVVHTGGGALTVAPTVNGDRRALNETYRDIELNGIMGTPSGMNSDSENCVANAAMTTDMQPLLERIRELEALLKQRDQEMLELRSQLDKLQSVFPYQQYVRGGSRGPRKHRAQGISAEPQTSSSLQDLAHQTFPTYDKNET</sequence>
<evidence type="ECO:0000313" key="2">
    <source>
        <dbReference type="Proteomes" id="UP001064048"/>
    </source>
</evidence>
<dbReference type="EMBL" id="CM046123">
    <property type="protein sequence ID" value="KAI8439344.1"/>
    <property type="molecule type" value="Genomic_DNA"/>
</dbReference>
<comment type="caution">
    <text evidence="1">The sequence shown here is derived from an EMBL/GenBank/DDBJ whole genome shotgun (WGS) entry which is preliminary data.</text>
</comment>
<reference evidence="1 2" key="1">
    <citation type="journal article" date="2022" name="Genome Biol. Evol.">
        <title>The Spruce Budworm Genome: Reconstructing the Evolutionary History of Antifreeze Proteins.</title>
        <authorList>
            <person name="Beliveau C."/>
            <person name="Gagne P."/>
            <person name="Picq S."/>
            <person name="Vernygora O."/>
            <person name="Keeling C.I."/>
            <person name="Pinkney K."/>
            <person name="Doucet D."/>
            <person name="Wen F."/>
            <person name="Johnston J.S."/>
            <person name="Maaroufi H."/>
            <person name="Boyle B."/>
            <person name="Laroche J."/>
            <person name="Dewar K."/>
            <person name="Juretic N."/>
            <person name="Blackburn G."/>
            <person name="Nisole A."/>
            <person name="Brunet B."/>
            <person name="Brandao M."/>
            <person name="Lumley L."/>
            <person name="Duan J."/>
            <person name="Quan G."/>
            <person name="Lucarotti C.J."/>
            <person name="Roe A.D."/>
            <person name="Sperling F.A.H."/>
            <person name="Levesque R.C."/>
            <person name="Cusson M."/>
        </authorList>
    </citation>
    <scope>NUCLEOTIDE SEQUENCE [LARGE SCALE GENOMIC DNA]</scope>
    <source>
        <strain evidence="1">Glfc:IPQL:Cfum</strain>
    </source>
</reference>
<keyword evidence="2" id="KW-1185">Reference proteome</keyword>
<gene>
    <name evidence="1" type="ORF">MSG28_013168</name>
</gene>
<dbReference type="Proteomes" id="UP001064048">
    <property type="component" value="Chromosome 23"/>
</dbReference>
<evidence type="ECO:0000313" key="1">
    <source>
        <dbReference type="EMBL" id="KAI8439344.1"/>
    </source>
</evidence>
<name>A0ACC0KSQ2_CHOFU</name>
<accession>A0ACC0KSQ2</accession>
<protein>
    <submittedName>
        <fullName evidence="1">Uncharacterized protein</fullName>
    </submittedName>
</protein>